<dbReference type="GO" id="GO:0005737">
    <property type="term" value="C:cytoplasm"/>
    <property type="evidence" value="ECO:0007669"/>
    <property type="project" value="UniProtKB-SubCell"/>
</dbReference>
<comment type="subcellular location">
    <subcellularLocation>
        <location evidence="1 10">Cytoplasm</location>
    </subcellularLocation>
</comment>
<dbReference type="SUPFAM" id="SSF52374">
    <property type="entry name" value="Nucleotidylyl transferase"/>
    <property type="match status" value="1"/>
</dbReference>
<dbReference type="SMART" id="SM01016">
    <property type="entry name" value="Arg_tRNA_synt_N"/>
    <property type="match status" value="1"/>
</dbReference>
<dbReference type="InterPro" id="IPR001278">
    <property type="entry name" value="Arg-tRNA-ligase"/>
</dbReference>
<evidence type="ECO:0000256" key="3">
    <source>
        <dbReference type="ARBA" id="ARBA00022490"/>
    </source>
</evidence>
<dbReference type="EC" id="6.1.1.19" evidence="10"/>
<dbReference type="Pfam" id="PF05746">
    <property type="entry name" value="DALR_1"/>
    <property type="match status" value="1"/>
</dbReference>
<dbReference type="InterPro" id="IPR036695">
    <property type="entry name" value="Arg-tRNA-synth_N_sf"/>
</dbReference>
<dbReference type="GO" id="GO:0004814">
    <property type="term" value="F:arginine-tRNA ligase activity"/>
    <property type="evidence" value="ECO:0007669"/>
    <property type="project" value="UniProtKB-UniRule"/>
</dbReference>
<evidence type="ECO:0000259" key="13">
    <source>
        <dbReference type="SMART" id="SM01016"/>
    </source>
</evidence>
<evidence type="ECO:0000256" key="7">
    <source>
        <dbReference type="ARBA" id="ARBA00022917"/>
    </source>
</evidence>
<dbReference type="InterPro" id="IPR035684">
    <property type="entry name" value="ArgRS_core"/>
</dbReference>
<gene>
    <name evidence="10" type="primary">argS</name>
    <name evidence="14" type="ORF">COU82_01550</name>
</gene>
<keyword evidence="6 10" id="KW-0067">ATP-binding</keyword>
<keyword evidence="5 10" id="KW-0547">Nucleotide-binding</keyword>
<evidence type="ECO:0000256" key="11">
    <source>
        <dbReference type="RuleBase" id="RU363038"/>
    </source>
</evidence>
<feature type="domain" description="DALR anticodon binding" evidence="12">
    <location>
        <begin position="400"/>
        <end position="515"/>
    </location>
</feature>
<name>A0A2M8KCA1_9BACT</name>
<dbReference type="Gene3D" id="3.30.1360.70">
    <property type="entry name" value="Arginyl tRNA synthetase N-terminal domain"/>
    <property type="match status" value="1"/>
</dbReference>
<evidence type="ECO:0000256" key="5">
    <source>
        <dbReference type="ARBA" id="ARBA00022741"/>
    </source>
</evidence>
<accession>A0A2M8KCA1</accession>
<dbReference type="NCBIfam" id="TIGR00456">
    <property type="entry name" value="argS"/>
    <property type="match status" value="1"/>
</dbReference>
<dbReference type="HAMAP" id="MF_00123">
    <property type="entry name" value="Arg_tRNA_synth"/>
    <property type="match status" value="1"/>
</dbReference>
<dbReference type="CDD" id="cd00671">
    <property type="entry name" value="ArgRS_core"/>
    <property type="match status" value="1"/>
</dbReference>
<comment type="caution">
    <text evidence="14">The sequence shown here is derived from an EMBL/GenBank/DDBJ whole genome shotgun (WGS) entry which is preliminary data.</text>
</comment>
<evidence type="ECO:0000256" key="6">
    <source>
        <dbReference type="ARBA" id="ARBA00022840"/>
    </source>
</evidence>
<dbReference type="Gene3D" id="3.40.50.620">
    <property type="entry name" value="HUPs"/>
    <property type="match status" value="1"/>
</dbReference>
<proteinExistence type="inferred from homology"/>
<keyword evidence="3 10" id="KW-0963">Cytoplasm</keyword>
<evidence type="ECO:0000256" key="2">
    <source>
        <dbReference type="ARBA" id="ARBA00005594"/>
    </source>
</evidence>
<comment type="similarity">
    <text evidence="2 10 11">Belongs to the class-I aminoacyl-tRNA synthetase family.</text>
</comment>
<reference evidence="15" key="1">
    <citation type="submission" date="2017-09" db="EMBL/GenBank/DDBJ databases">
        <title>Depth-based differentiation of microbial function through sediment-hosted aquifers and enrichment of novel symbionts in the deep terrestrial subsurface.</title>
        <authorList>
            <person name="Probst A.J."/>
            <person name="Ladd B."/>
            <person name="Jarett J.K."/>
            <person name="Geller-Mcgrath D.E."/>
            <person name="Sieber C.M.K."/>
            <person name="Emerson J.B."/>
            <person name="Anantharaman K."/>
            <person name="Thomas B.C."/>
            <person name="Malmstrom R."/>
            <person name="Stieglmeier M."/>
            <person name="Klingl A."/>
            <person name="Woyke T."/>
            <person name="Ryan C.M."/>
            <person name="Banfield J.F."/>
        </authorList>
    </citation>
    <scope>NUCLEOTIDE SEQUENCE [LARGE SCALE GENOMIC DNA]</scope>
</reference>
<evidence type="ECO:0000256" key="4">
    <source>
        <dbReference type="ARBA" id="ARBA00022598"/>
    </source>
</evidence>
<dbReference type="Pfam" id="PF03485">
    <property type="entry name" value="Arg_tRNA_synt_N"/>
    <property type="match status" value="1"/>
</dbReference>
<dbReference type="SUPFAM" id="SSF55190">
    <property type="entry name" value="Arginyl-tRNA synthetase (ArgRS), N-terminal 'additional' domain"/>
    <property type="match status" value="1"/>
</dbReference>
<dbReference type="FunFam" id="1.10.730.10:FF:000008">
    <property type="entry name" value="Arginine--tRNA ligase"/>
    <property type="match status" value="1"/>
</dbReference>
<dbReference type="SUPFAM" id="SSF47323">
    <property type="entry name" value="Anticodon-binding domain of a subclass of class I aminoacyl-tRNA synthetases"/>
    <property type="match status" value="1"/>
</dbReference>
<dbReference type="Pfam" id="PF00750">
    <property type="entry name" value="tRNA-synt_1d"/>
    <property type="match status" value="1"/>
</dbReference>
<organism evidence="14 15">
    <name type="scientific">Candidatus Portnoybacteria bacterium CG10_big_fil_rev_8_21_14_0_10_38_18</name>
    <dbReference type="NCBI Taxonomy" id="1974813"/>
    <lineage>
        <taxon>Bacteria</taxon>
        <taxon>Candidatus Portnoyibacteriota</taxon>
    </lineage>
</organism>
<evidence type="ECO:0000256" key="1">
    <source>
        <dbReference type="ARBA" id="ARBA00004496"/>
    </source>
</evidence>
<dbReference type="GO" id="GO:0005524">
    <property type="term" value="F:ATP binding"/>
    <property type="evidence" value="ECO:0007669"/>
    <property type="project" value="UniProtKB-UniRule"/>
</dbReference>
<evidence type="ECO:0000313" key="14">
    <source>
        <dbReference type="EMBL" id="PJE57523.1"/>
    </source>
</evidence>
<evidence type="ECO:0000256" key="9">
    <source>
        <dbReference type="ARBA" id="ARBA00049339"/>
    </source>
</evidence>
<sequence>MTIKSLIRDIISKIIGEQIDFIVEPPENKNFGDYATNVALVLGKKEKKNPLIIAEEIKSKINSDIFSKIEIINGFINFFLNQRFLQTQIKAILKEEDKFGELNIGKNKKIQVEFISSNPTGPLTVANARGGPMGDVLTNIFKFAGYKAEKEFYVNNSGMQILALGHSVLKDKEAQYKGDYINKLSKRIKEKDPHKAGEKAAKIIVDEMIKKTTDRMGIKYDKWFFESELHKTGKIDKIIKLLKDKNLLYENEGAAWFKSTKFGDSRDRVLIKKDGEKTYLAGDIAYHYNKFSERKFDKVINIWGADHHGDVPGLKAGVEAIGHKGKLEIILHQFITVLEKGKKVRMSKRKGIFVTTNELLRMVGRDVVRFFFLMYSANRHVDFNLDLAREKSEKNPVYYVQYAYARINSILKKTKNTKVKDINLSLLSHPTELDLIKELIKFPEIIEDIVNDYQVQRLPNYAIGLATAFHRFYTECRVLGGNKDLEKNRLALILATKIVLENVLNLMGVSKPKKM</sequence>
<evidence type="ECO:0000256" key="8">
    <source>
        <dbReference type="ARBA" id="ARBA00023146"/>
    </source>
</evidence>
<dbReference type="Proteomes" id="UP000231648">
    <property type="component" value="Unassembled WGS sequence"/>
</dbReference>
<dbReference type="AlphaFoldDB" id="A0A2M8KCA1"/>
<dbReference type="PRINTS" id="PR01038">
    <property type="entry name" value="TRNASYNTHARG"/>
</dbReference>
<dbReference type="PANTHER" id="PTHR11956">
    <property type="entry name" value="ARGINYL-TRNA SYNTHETASE"/>
    <property type="match status" value="1"/>
</dbReference>
<dbReference type="SMART" id="SM00836">
    <property type="entry name" value="DALR_1"/>
    <property type="match status" value="1"/>
</dbReference>
<dbReference type="InterPro" id="IPR014729">
    <property type="entry name" value="Rossmann-like_a/b/a_fold"/>
</dbReference>
<feature type="domain" description="Arginyl tRNA synthetase N-terminal" evidence="13">
    <location>
        <begin position="1"/>
        <end position="80"/>
    </location>
</feature>
<dbReference type="InterPro" id="IPR005148">
    <property type="entry name" value="Arg-tRNA-synth_N"/>
</dbReference>
<dbReference type="InterPro" id="IPR008909">
    <property type="entry name" value="DALR_anticod-bd"/>
</dbReference>
<dbReference type="EMBL" id="PFDX01000015">
    <property type="protein sequence ID" value="PJE57523.1"/>
    <property type="molecule type" value="Genomic_DNA"/>
</dbReference>
<evidence type="ECO:0000256" key="10">
    <source>
        <dbReference type="HAMAP-Rule" id="MF_00123"/>
    </source>
</evidence>
<keyword evidence="4 10" id="KW-0436">Ligase</keyword>
<comment type="caution">
    <text evidence="10">Lacks conserved residue(s) required for the propagation of feature annotation.</text>
</comment>
<keyword evidence="8 10" id="KW-0030">Aminoacyl-tRNA synthetase</keyword>
<dbReference type="PANTHER" id="PTHR11956:SF5">
    <property type="entry name" value="ARGININE--TRNA LIGASE, CYTOPLASMIC"/>
    <property type="match status" value="1"/>
</dbReference>
<evidence type="ECO:0000313" key="15">
    <source>
        <dbReference type="Proteomes" id="UP000231648"/>
    </source>
</evidence>
<evidence type="ECO:0000259" key="12">
    <source>
        <dbReference type="SMART" id="SM00836"/>
    </source>
</evidence>
<dbReference type="InterPro" id="IPR009080">
    <property type="entry name" value="tRNAsynth_Ia_anticodon-bd"/>
</dbReference>
<comment type="catalytic activity">
    <reaction evidence="9 10">
        <text>tRNA(Arg) + L-arginine + ATP = L-arginyl-tRNA(Arg) + AMP + diphosphate</text>
        <dbReference type="Rhea" id="RHEA:20301"/>
        <dbReference type="Rhea" id="RHEA-COMP:9658"/>
        <dbReference type="Rhea" id="RHEA-COMP:9673"/>
        <dbReference type="ChEBI" id="CHEBI:30616"/>
        <dbReference type="ChEBI" id="CHEBI:32682"/>
        <dbReference type="ChEBI" id="CHEBI:33019"/>
        <dbReference type="ChEBI" id="CHEBI:78442"/>
        <dbReference type="ChEBI" id="CHEBI:78513"/>
        <dbReference type="ChEBI" id="CHEBI:456215"/>
        <dbReference type="EC" id="6.1.1.19"/>
    </reaction>
</comment>
<dbReference type="GO" id="GO:0006420">
    <property type="term" value="P:arginyl-tRNA aminoacylation"/>
    <property type="evidence" value="ECO:0007669"/>
    <property type="project" value="UniProtKB-UniRule"/>
</dbReference>
<protein>
    <recommendedName>
        <fullName evidence="10">Arginine--tRNA ligase</fullName>
        <ecNumber evidence="10">6.1.1.19</ecNumber>
    </recommendedName>
    <alternativeName>
        <fullName evidence="10">Arginyl-tRNA synthetase</fullName>
        <shortName evidence="10">ArgRS</shortName>
    </alternativeName>
</protein>
<comment type="subunit">
    <text evidence="10">Monomer.</text>
</comment>
<dbReference type="Gene3D" id="1.10.730.10">
    <property type="entry name" value="Isoleucyl-tRNA Synthetase, Domain 1"/>
    <property type="match status" value="1"/>
</dbReference>
<keyword evidence="7 10" id="KW-0648">Protein biosynthesis</keyword>